<keyword evidence="1" id="KW-1133">Transmembrane helix</keyword>
<dbReference type="AlphaFoldDB" id="A0A6A6BJG3"/>
<proteinExistence type="predicted"/>
<gene>
    <name evidence="2" type="ORF">K452DRAFT_285406</name>
</gene>
<organism evidence="2 3">
    <name type="scientific">Aplosporella prunicola CBS 121167</name>
    <dbReference type="NCBI Taxonomy" id="1176127"/>
    <lineage>
        <taxon>Eukaryota</taxon>
        <taxon>Fungi</taxon>
        <taxon>Dikarya</taxon>
        <taxon>Ascomycota</taxon>
        <taxon>Pezizomycotina</taxon>
        <taxon>Dothideomycetes</taxon>
        <taxon>Dothideomycetes incertae sedis</taxon>
        <taxon>Botryosphaeriales</taxon>
        <taxon>Aplosporellaceae</taxon>
        <taxon>Aplosporella</taxon>
    </lineage>
</organism>
<dbReference type="GeneID" id="54297602"/>
<dbReference type="Proteomes" id="UP000799438">
    <property type="component" value="Unassembled WGS sequence"/>
</dbReference>
<reference evidence="2" key="1">
    <citation type="journal article" date="2020" name="Stud. Mycol.">
        <title>101 Dothideomycetes genomes: a test case for predicting lifestyles and emergence of pathogens.</title>
        <authorList>
            <person name="Haridas S."/>
            <person name="Albert R."/>
            <person name="Binder M."/>
            <person name="Bloem J."/>
            <person name="Labutti K."/>
            <person name="Salamov A."/>
            <person name="Andreopoulos B."/>
            <person name="Baker S."/>
            <person name="Barry K."/>
            <person name="Bills G."/>
            <person name="Bluhm B."/>
            <person name="Cannon C."/>
            <person name="Castanera R."/>
            <person name="Culley D."/>
            <person name="Daum C."/>
            <person name="Ezra D."/>
            <person name="Gonzalez J."/>
            <person name="Henrissat B."/>
            <person name="Kuo A."/>
            <person name="Liang C."/>
            <person name="Lipzen A."/>
            <person name="Lutzoni F."/>
            <person name="Magnuson J."/>
            <person name="Mondo S."/>
            <person name="Nolan M."/>
            <person name="Ohm R."/>
            <person name="Pangilinan J."/>
            <person name="Park H.-J."/>
            <person name="Ramirez L."/>
            <person name="Alfaro M."/>
            <person name="Sun H."/>
            <person name="Tritt A."/>
            <person name="Yoshinaga Y."/>
            <person name="Zwiers L.-H."/>
            <person name="Turgeon B."/>
            <person name="Goodwin S."/>
            <person name="Spatafora J."/>
            <person name="Crous P."/>
            <person name="Grigoriev I."/>
        </authorList>
    </citation>
    <scope>NUCLEOTIDE SEQUENCE</scope>
    <source>
        <strain evidence="2">CBS 121167</strain>
    </source>
</reference>
<dbReference type="OrthoDB" id="10540307at2759"/>
<name>A0A6A6BJG3_9PEZI</name>
<feature type="transmembrane region" description="Helical" evidence="1">
    <location>
        <begin position="13"/>
        <end position="35"/>
    </location>
</feature>
<dbReference type="EMBL" id="ML995480">
    <property type="protein sequence ID" value="KAF2144166.1"/>
    <property type="molecule type" value="Genomic_DNA"/>
</dbReference>
<keyword evidence="3" id="KW-1185">Reference proteome</keyword>
<evidence type="ECO:0000313" key="2">
    <source>
        <dbReference type="EMBL" id="KAF2144166.1"/>
    </source>
</evidence>
<sequence>MALADKEFNLQEYISMAFYCLVGMGVIMHWVHVWVGRPDCRMVELEARLRTLEEGEKLREADSRRASVQMSLSAPPLAQQKTMSCYGCPEPIGRKDSATAMASLFNNDYAPFQAPPHRKDSYLSHYRDSIAPNEVPVTKPLCADLPPAPEMPYQRPS</sequence>
<dbReference type="RefSeq" id="XP_033399878.1">
    <property type="nucleotide sequence ID" value="XM_033540106.1"/>
</dbReference>
<evidence type="ECO:0000256" key="1">
    <source>
        <dbReference type="SAM" id="Phobius"/>
    </source>
</evidence>
<keyword evidence="1" id="KW-0812">Transmembrane</keyword>
<protein>
    <submittedName>
        <fullName evidence="2">Uncharacterized protein</fullName>
    </submittedName>
</protein>
<keyword evidence="1" id="KW-0472">Membrane</keyword>
<accession>A0A6A6BJG3</accession>
<evidence type="ECO:0000313" key="3">
    <source>
        <dbReference type="Proteomes" id="UP000799438"/>
    </source>
</evidence>